<evidence type="ECO:0000256" key="1">
    <source>
        <dbReference type="SAM" id="Phobius"/>
    </source>
</evidence>
<dbReference type="WBParaSite" id="BTMF_0000954501-mRNA-1">
    <property type="protein sequence ID" value="BTMF_0000954501-mRNA-1"/>
    <property type="gene ID" value="BTMF_0000954501"/>
</dbReference>
<dbReference type="EMBL" id="UZAG01016009">
    <property type="protein sequence ID" value="VDO25110.1"/>
    <property type="molecule type" value="Genomic_DNA"/>
</dbReference>
<gene>
    <name evidence="2" type="ORF">BTMF_LOCUS7596</name>
</gene>
<keyword evidence="3" id="KW-1185">Reference proteome</keyword>
<reference evidence="4" key="1">
    <citation type="submission" date="2017-02" db="UniProtKB">
        <authorList>
            <consortium name="WormBaseParasite"/>
        </authorList>
    </citation>
    <scope>IDENTIFICATION</scope>
</reference>
<keyword evidence="1" id="KW-1133">Transmembrane helix</keyword>
<organism evidence="4">
    <name type="scientific">Brugia timori</name>
    <dbReference type="NCBI Taxonomy" id="42155"/>
    <lineage>
        <taxon>Eukaryota</taxon>
        <taxon>Metazoa</taxon>
        <taxon>Ecdysozoa</taxon>
        <taxon>Nematoda</taxon>
        <taxon>Chromadorea</taxon>
        <taxon>Rhabditida</taxon>
        <taxon>Spirurina</taxon>
        <taxon>Spiruromorpha</taxon>
        <taxon>Filarioidea</taxon>
        <taxon>Onchocercidae</taxon>
        <taxon>Brugia</taxon>
    </lineage>
</organism>
<keyword evidence="1" id="KW-0812">Transmembrane</keyword>
<sequence length="74" mass="8219">MTSSQVSYKIFSSYGSLHLPSCKGVHQFIPIFSAMVVHKKISISAFLLVFSCLISVTIILKRMTHLRAFGITIS</sequence>
<proteinExistence type="predicted"/>
<keyword evidence="1" id="KW-0472">Membrane</keyword>
<accession>A0A0R3QPB0</accession>
<evidence type="ECO:0000313" key="4">
    <source>
        <dbReference type="WBParaSite" id="BTMF_0000954501-mRNA-1"/>
    </source>
</evidence>
<evidence type="ECO:0000313" key="2">
    <source>
        <dbReference type="EMBL" id="VDO25110.1"/>
    </source>
</evidence>
<reference evidence="2 3" key="2">
    <citation type="submission" date="2018-11" db="EMBL/GenBank/DDBJ databases">
        <authorList>
            <consortium name="Pathogen Informatics"/>
        </authorList>
    </citation>
    <scope>NUCLEOTIDE SEQUENCE [LARGE SCALE GENOMIC DNA]</scope>
</reference>
<dbReference type="AlphaFoldDB" id="A0A0R3QPB0"/>
<feature type="transmembrane region" description="Helical" evidence="1">
    <location>
        <begin position="41"/>
        <end position="60"/>
    </location>
</feature>
<name>A0A0R3QPB0_9BILA</name>
<evidence type="ECO:0000313" key="3">
    <source>
        <dbReference type="Proteomes" id="UP000280834"/>
    </source>
</evidence>
<protein>
    <submittedName>
        <fullName evidence="4">Ovule protein</fullName>
    </submittedName>
</protein>
<dbReference type="Proteomes" id="UP000280834">
    <property type="component" value="Unassembled WGS sequence"/>
</dbReference>